<keyword evidence="2" id="KW-0472">Membrane</keyword>
<protein>
    <submittedName>
        <fullName evidence="6">Putative signal transduction protein containing a membrane domain, an EAL and a GGDEF domain</fullName>
    </submittedName>
</protein>
<dbReference type="KEGG" id="gsn:YC6258_02103"/>
<dbReference type="Pfam" id="PF00990">
    <property type="entry name" value="GGDEF"/>
    <property type="match status" value="1"/>
</dbReference>
<evidence type="ECO:0000313" key="7">
    <source>
        <dbReference type="Proteomes" id="UP000032266"/>
    </source>
</evidence>
<sequence length="984" mass="110916">MRDWLQYFSTRIRYKLFAAALVAALFIGLTGAVSLRAIEILVSSVNVTNEVSLPFLSHTMDATHAMRELTVTTDNFFSNCDTADSAFLLSVKSSLEKNIITVDALTVFLNRAQLLEYATSIHQLRNRLHQALTDMLQSCETQASLQRQLQQQQQLVLAGIEVLERNFDQGITDLTFQLEQKPYESVILHENYTSLWPILSSLVRLKVYTRRIHDSILKLVSWGSGDEINQRFTDYQGLITQLKNETQQTEHLLKQVDDRVTDIKTAEPLVTLMLPVQDIQDIWQKKMAVRDAMQVNQIAADSARLVMISKLHTLESKARDAYVDTNTSNNRIVIEVSWMLAIVASIASVILLLSGWFVFRRLLQPLELLKQHVNNAMTNGELSRSMPERLTERRDEVGALAVSFEKLIADLSLTGSETLIGSQAEINKQYERLATAIESIPQGICLVDATDCVLICNRHFKFIYCLTDGQIREGMPICDVVAACQENGAVFNICQQEKSEGSTPVGFSFSQQMVNFRDEKIIVVRTAETPEGGRVFIHEDVTERRRQEERIAYLAHHDALTGLANRTLFRIEFKDVLDTLADGQQVALLYLDLDCFKIVNDTMGHPIGDRLLIQVADRLRVCLRDSDKVCRFGGDEFAVLLTQNSNQESAVMISERIIQTVSQPYDIEGQSIHIGISIGIAVAPVNGTDPDRLIKCADVALYRAKQKGRKTYCFFELEMDAQIQSQRALELDLRMAVEQQQLELYYQPQVNTLNHQIACFEALLRWHHSERGPVAPAEFIPVAEDTGLIIPIGSWVLRRACQDARKWPENVCVSVNVSPVQFRTESLLADVKSALSTSGLTPQRLELEITEAILLHDTLNTLTTLTQISQMGVQISMDDFGTGYASLSYIQKFKFDKVKIDRSFVSDLVCSKDNQAMVHALCRLCISLGIGTVAEGVENLRQLRLLEQEGCTNMQGYYFARPMPADQAAIAIEKQTHYIRFDNS</sequence>
<dbReference type="Gene3D" id="6.10.340.10">
    <property type="match status" value="1"/>
</dbReference>
<dbReference type="NCBIfam" id="TIGR00254">
    <property type="entry name" value="GGDEF"/>
    <property type="match status" value="1"/>
</dbReference>
<dbReference type="Pfam" id="PF00563">
    <property type="entry name" value="EAL"/>
    <property type="match status" value="1"/>
</dbReference>
<dbReference type="CDD" id="cd06225">
    <property type="entry name" value="HAMP"/>
    <property type="match status" value="1"/>
</dbReference>
<feature type="domain" description="HAMP" evidence="4">
    <location>
        <begin position="360"/>
        <end position="416"/>
    </location>
</feature>
<evidence type="ECO:0000259" key="5">
    <source>
        <dbReference type="PROSITE" id="PS50887"/>
    </source>
</evidence>
<evidence type="ECO:0000259" key="3">
    <source>
        <dbReference type="PROSITE" id="PS50883"/>
    </source>
</evidence>
<dbReference type="Pfam" id="PF12860">
    <property type="entry name" value="PAS_7"/>
    <property type="match status" value="1"/>
</dbReference>
<dbReference type="SMART" id="SM00267">
    <property type="entry name" value="GGDEF"/>
    <property type="match status" value="1"/>
</dbReference>
<dbReference type="InterPro" id="IPR000160">
    <property type="entry name" value="GGDEF_dom"/>
</dbReference>
<dbReference type="PROSITE" id="PS50883">
    <property type="entry name" value="EAL"/>
    <property type="match status" value="1"/>
</dbReference>
<dbReference type="RefSeq" id="WP_052830180.1">
    <property type="nucleotide sequence ID" value="NZ_CP007142.1"/>
</dbReference>
<dbReference type="PROSITE" id="PS50887">
    <property type="entry name" value="GGDEF"/>
    <property type="match status" value="1"/>
</dbReference>
<dbReference type="Proteomes" id="UP000032266">
    <property type="component" value="Chromosome"/>
</dbReference>
<evidence type="ECO:0000256" key="1">
    <source>
        <dbReference type="ARBA" id="ARBA00001946"/>
    </source>
</evidence>
<keyword evidence="7" id="KW-1185">Reference proteome</keyword>
<dbReference type="SUPFAM" id="SSF141868">
    <property type="entry name" value="EAL domain-like"/>
    <property type="match status" value="1"/>
</dbReference>
<dbReference type="OrthoDB" id="9804951at2"/>
<dbReference type="InterPro" id="IPR029787">
    <property type="entry name" value="Nucleotide_cyclase"/>
</dbReference>
<feature type="domain" description="GGDEF" evidence="5">
    <location>
        <begin position="584"/>
        <end position="717"/>
    </location>
</feature>
<accession>A0A0C5V3S5</accession>
<evidence type="ECO:0000259" key="4">
    <source>
        <dbReference type="PROSITE" id="PS50885"/>
    </source>
</evidence>
<proteinExistence type="predicted"/>
<dbReference type="CDD" id="cd01949">
    <property type="entry name" value="GGDEF"/>
    <property type="match status" value="1"/>
</dbReference>
<organism evidence="6 7">
    <name type="scientific">Gynuella sunshinyii YC6258</name>
    <dbReference type="NCBI Taxonomy" id="1445510"/>
    <lineage>
        <taxon>Bacteria</taxon>
        <taxon>Pseudomonadati</taxon>
        <taxon>Pseudomonadota</taxon>
        <taxon>Gammaproteobacteria</taxon>
        <taxon>Oceanospirillales</taxon>
        <taxon>Saccharospirillaceae</taxon>
        <taxon>Gynuella</taxon>
    </lineage>
</organism>
<dbReference type="InterPro" id="IPR001633">
    <property type="entry name" value="EAL_dom"/>
</dbReference>
<dbReference type="SMART" id="SM00052">
    <property type="entry name" value="EAL"/>
    <property type="match status" value="1"/>
</dbReference>
<dbReference type="GO" id="GO:0016020">
    <property type="term" value="C:membrane"/>
    <property type="evidence" value="ECO:0007669"/>
    <property type="project" value="InterPro"/>
</dbReference>
<keyword evidence="2" id="KW-1133">Transmembrane helix</keyword>
<dbReference type="InterPro" id="IPR003660">
    <property type="entry name" value="HAMP_dom"/>
</dbReference>
<reference evidence="6 7" key="1">
    <citation type="submission" date="2014-01" db="EMBL/GenBank/DDBJ databases">
        <title>Full genme sequencing of cellulolytic bacterium Gynuella sunshinyii YC6258T gen. nov., sp. nov.</title>
        <authorList>
            <person name="Khan H."/>
            <person name="Chung E.J."/>
            <person name="Chung Y.R."/>
        </authorList>
    </citation>
    <scope>NUCLEOTIDE SEQUENCE [LARGE SCALE GENOMIC DNA]</scope>
    <source>
        <strain evidence="6 7">YC6258</strain>
    </source>
</reference>
<dbReference type="PATRIC" id="fig|1445510.3.peg.2063"/>
<dbReference type="CDD" id="cd01948">
    <property type="entry name" value="EAL"/>
    <property type="match status" value="1"/>
</dbReference>
<dbReference type="PROSITE" id="PS50885">
    <property type="entry name" value="HAMP"/>
    <property type="match status" value="1"/>
</dbReference>
<keyword evidence="2" id="KW-0812">Transmembrane</keyword>
<dbReference type="Gene3D" id="3.30.450.20">
    <property type="entry name" value="PAS domain"/>
    <property type="match status" value="1"/>
</dbReference>
<dbReference type="FunFam" id="3.30.70.270:FF:000001">
    <property type="entry name" value="Diguanylate cyclase domain protein"/>
    <property type="match status" value="1"/>
</dbReference>
<name>A0A0C5V3S5_9GAMM</name>
<dbReference type="PANTHER" id="PTHR44757:SF2">
    <property type="entry name" value="BIOFILM ARCHITECTURE MAINTENANCE PROTEIN MBAA"/>
    <property type="match status" value="1"/>
</dbReference>
<dbReference type="GO" id="GO:0007165">
    <property type="term" value="P:signal transduction"/>
    <property type="evidence" value="ECO:0007669"/>
    <property type="project" value="InterPro"/>
</dbReference>
<dbReference type="InterPro" id="IPR035919">
    <property type="entry name" value="EAL_sf"/>
</dbReference>
<dbReference type="InterPro" id="IPR043128">
    <property type="entry name" value="Rev_trsase/Diguanyl_cyclase"/>
</dbReference>
<dbReference type="GO" id="GO:0003824">
    <property type="term" value="F:catalytic activity"/>
    <property type="evidence" value="ECO:0007669"/>
    <property type="project" value="UniProtKB-ARBA"/>
</dbReference>
<feature type="transmembrane region" description="Helical" evidence="2">
    <location>
        <begin position="336"/>
        <end position="359"/>
    </location>
</feature>
<dbReference type="STRING" id="1445510.YC6258_02103"/>
<dbReference type="AlphaFoldDB" id="A0A0C5V3S5"/>
<dbReference type="HOGENOM" id="CLU_000445_70_49_6"/>
<dbReference type="EMBL" id="CP007142">
    <property type="protein sequence ID" value="AJQ94145.1"/>
    <property type="molecule type" value="Genomic_DNA"/>
</dbReference>
<dbReference type="Gene3D" id="3.30.70.270">
    <property type="match status" value="1"/>
</dbReference>
<gene>
    <name evidence="6" type="ORF">YC6258_02103</name>
</gene>
<evidence type="ECO:0000256" key="2">
    <source>
        <dbReference type="SAM" id="Phobius"/>
    </source>
</evidence>
<dbReference type="PANTHER" id="PTHR44757">
    <property type="entry name" value="DIGUANYLATE CYCLASE DGCP"/>
    <property type="match status" value="1"/>
</dbReference>
<feature type="domain" description="EAL" evidence="3">
    <location>
        <begin position="726"/>
        <end position="976"/>
    </location>
</feature>
<evidence type="ECO:0000313" key="6">
    <source>
        <dbReference type="EMBL" id="AJQ94145.1"/>
    </source>
</evidence>
<comment type="cofactor">
    <cofactor evidence="1">
        <name>Mg(2+)</name>
        <dbReference type="ChEBI" id="CHEBI:18420"/>
    </cofactor>
</comment>
<dbReference type="InterPro" id="IPR052155">
    <property type="entry name" value="Biofilm_reg_signaling"/>
</dbReference>
<dbReference type="SUPFAM" id="SSF55073">
    <property type="entry name" value="Nucleotide cyclase"/>
    <property type="match status" value="1"/>
</dbReference>
<dbReference type="Gene3D" id="3.20.20.450">
    <property type="entry name" value="EAL domain"/>
    <property type="match status" value="1"/>
</dbReference>